<keyword evidence="3" id="KW-0238">DNA-binding</keyword>
<keyword evidence="4" id="KW-0804">Transcription</keyword>
<evidence type="ECO:0000256" key="1">
    <source>
        <dbReference type="ARBA" id="ARBA00009437"/>
    </source>
</evidence>
<evidence type="ECO:0000313" key="6">
    <source>
        <dbReference type="EMBL" id="MDR7376696.1"/>
    </source>
</evidence>
<reference evidence="6 7" key="1">
    <citation type="submission" date="2023-07" db="EMBL/GenBank/DDBJ databases">
        <title>Sorghum-associated microbial communities from plants grown in Nebraska, USA.</title>
        <authorList>
            <person name="Schachtman D."/>
        </authorList>
    </citation>
    <scope>NUCLEOTIDE SEQUENCE [LARGE SCALE GENOMIC DNA]</scope>
    <source>
        <strain evidence="6 7">BE313</strain>
    </source>
</reference>
<evidence type="ECO:0000256" key="2">
    <source>
        <dbReference type="ARBA" id="ARBA00023015"/>
    </source>
</evidence>
<dbReference type="Gene3D" id="1.10.10.10">
    <property type="entry name" value="Winged helix-like DNA-binding domain superfamily/Winged helix DNA-binding domain"/>
    <property type="match status" value="1"/>
</dbReference>
<keyword evidence="2" id="KW-0805">Transcription regulation</keyword>
<dbReference type="InterPro" id="IPR036390">
    <property type="entry name" value="WH_DNA-bd_sf"/>
</dbReference>
<dbReference type="SUPFAM" id="SSF46785">
    <property type="entry name" value="Winged helix' DNA-binding domain"/>
    <property type="match status" value="1"/>
</dbReference>
<dbReference type="Pfam" id="PF03466">
    <property type="entry name" value="LysR_substrate"/>
    <property type="match status" value="1"/>
</dbReference>
<name>A0ABU2C5W6_9BURK</name>
<proteinExistence type="inferred from homology"/>
<dbReference type="InterPro" id="IPR005119">
    <property type="entry name" value="LysR_subst-bd"/>
</dbReference>
<organism evidence="6 7">
    <name type="scientific">Rhodoferax ferrireducens</name>
    <dbReference type="NCBI Taxonomy" id="192843"/>
    <lineage>
        <taxon>Bacteria</taxon>
        <taxon>Pseudomonadati</taxon>
        <taxon>Pseudomonadota</taxon>
        <taxon>Betaproteobacteria</taxon>
        <taxon>Burkholderiales</taxon>
        <taxon>Comamonadaceae</taxon>
        <taxon>Rhodoferax</taxon>
    </lineage>
</organism>
<dbReference type="SUPFAM" id="SSF53850">
    <property type="entry name" value="Periplasmic binding protein-like II"/>
    <property type="match status" value="1"/>
</dbReference>
<dbReference type="Pfam" id="PF00126">
    <property type="entry name" value="HTH_1"/>
    <property type="match status" value="1"/>
</dbReference>
<dbReference type="Proteomes" id="UP001180487">
    <property type="component" value="Unassembled WGS sequence"/>
</dbReference>
<feature type="domain" description="HTH lysR-type" evidence="5">
    <location>
        <begin position="6"/>
        <end position="63"/>
    </location>
</feature>
<comment type="similarity">
    <text evidence="1">Belongs to the LysR transcriptional regulatory family.</text>
</comment>
<sequence>MVNTQWELIDLRVFCCVARRSSFNAAAVELGISPAYVSKRVAGLEKALGLALFHRTTRRVSITDEGETALLWARKVLDTADSLSQEVGRTRATPSGTLRISTSLRLGRNHVGHILARLKLQYPELDIWLELVDRRVDVLGEGFDIDIRVGDISEPYLVAHPVARSVRVLCAAPSYLARRGMPKTLAELAQHDCLLFRDRDQAYGVWRLEGPQGVESVKVTSTLGSNHSDAVHNWAVDGHGIVLLSSWDVAARLKDGSMQRVLPAYHQQANVWAVTATRLGNSAKLKVCVDFLVQELTQGAFALDTVVV</sequence>
<evidence type="ECO:0000313" key="7">
    <source>
        <dbReference type="Proteomes" id="UP001180487"/>
    </source>
</evidence>
<evidence type="ECO:0000259" key="5">
    <source>
        <dbReference type="PROSITE" id="PS50931"/>
    </source>
</evidence>
<accession>A0ABU2C5W6</accession>
<dbReference type="InterPro" id="IPR058163">
    <property type="entry name" value="LysR-type_TF_proteobact-type"/>
</dbReference>
<keyword evidence="7" id="KW-1185">Reference proteome</keyword>
<dbReference type="PANTHER" id="PTHR30537">
    <property type="entry name" value="HTH-TYPE TRANSCRIPTIONAL REGULATOR"/>
    <property type="match status" value="1"/>
</dbReference>
<evidence type="ECO:0000256" key="4">
    <source>
        <dbReference type="ARBA" id="ARBA00023163"/>
    </source>
</evidence>
<protein>
    <submittedName>
        <fullName evidence="6">LysR family transcriptional activator of dmlA</fullName>
    </submittedName>
</protein>
<dbReference type="Gene3D" id="3.40.190.290">
    <property type="match status" value="1"/>
</dbReference>
<dbReference type="PROSITE" id="PS50931">
    <property type="entry name" value="HTH_LYSR"/>
    <property type="match status" value="1"/>
</dbReference>
<dbReference type="PANTHER" id="PTHR30537:SF5">
    <property type="entry name" value="HTH-TYPE TRANSCRIPTIONAL ACTIVATOR TTDR-RELATED"/>
    <property type="match status" value="1"/>
</dbReference>
<dbReference type="InterPro" id="IPR036388">
    <property type="entry name" value="WH-like_DNA-bd_sf"/>
</dbReference>
<gene>
    <name evidence="6" type="ORF">J2X19_001354</name>
</gene>
<dbReference type="EMBL" id="JAVDXT010000001">
    <property type="protein sequence ID" value="MDR7376696.1"/>
    <property type="molecule type" value="Genomic_DNA"/>
</dbReference>
<dbReference type="RefSeq" id="WP_310371814.1">
    <property type="nucleotide sequence ID" value="NZ_JAVDXT010000001.1"/>
</dbReference>
<dbReference type="InterPro" id="IPR000847">
    <property type="entry name" value="LysR_HTH_N"/>
</dbReference>
<evidence type="ECO:0000256" key="3">
    <source>
        <dbReference type="ARBA" id="ARBA00023125"/>
    </source>
</evidence>
<comment type="caution">
    <text evidence="6">The sequence shown here is derived from an EMBL/GenBank/DDBJ whole genome shotgun (WGS) entry which is preliminary data.</text>
</comment>